<dbReference type="KEGG" id="upv:EJN92_10100"/>
<evidence type="ECO:0000256" key="2">
    <source>
        <dbReference type="ARBA" id="ARBA00023015"/>
    </source>
</evidence>
<evidence type="ECO:0000256" key="3">
    <source>
        <dbReference type="ARBA" id="ARBA00023125"/>
    </source>
</evidence>
<dbReference type="PANTHER" id="PTHR11019:SF159">
    <property type="entry name" value="TRANSCRIPTIONAL REGULATOR-RELATED"/>
    <property type="match status" value="1"/>
</dbReference>
<dbReference type="PANTHER" id="PTHR11019">
    <property type="entry name" value="HTH-TYPE TRANSCRIPTIONAL REGULATOR NIMR"/>
    <property type="match status" value="1"/>
</dbReference>
<dbReference type="SUPFAM" id="SSF51182">
    <property type="entry name" value="RmlC-like cupins"/>
    <property type="match status" value="1"/>
</dbReference>
<dbReference type="SMART" id="SM00342">
    <property type="entry name" value="HTH_ARAC"/>
    <property type="match status" value="1"/>
</dbReference>
<keyword evidence="4" id="KW-0804">Transcription</keyword>
<dbReference type="OrthoDB" id="9804543at2"/>
<dbReference type="GO" id="GO:0003700">
    <property type="term" value="F:DNA-binding transcription factor activity"/>
    <property type="evidence" value="ECO:0007669"/>
    <property type="project" value="InterPro"/>
</dbReference>
<organism evidence="6 7">
    <name type="scientific">Undibacterium parvum</name>
    <dbReference type="NCBI Taxonomy" id="401471"/>
    <lineage>
        <taxon>Bacteria</taxon>
        <taxon>Pseudomonadati</taxon>
        <taxon>Pseudomonadota</taxon>
        <taxon>Betaproteobacteria</taxon>
        <taxon>Burkholderiales</taxon>
        <taxon>Oxalobacteraceae</taxon>
        <taxon>Undibacterium</taxon>
    </lineage>
</organism>
<evidence type="ECO:0000256" key="4">
    <source>
        <dbReference type="ARBA" id="ARBA00023163"/>
    </source>
</evidence>
<dbReference type="InterPro" id="IPR009057">
    <property type="entry name" value="Homeodomain-like_sf"/>
</dbReference>
<dbReference type="InterPro" id="IPR011051">
    <property type="entry name" value="RmlC_Cupin_sf"/>
</dbReference>
<evidence type="ECO:0000256" key="1">
    <source>
        <dbReference type="ARBA" id="ARBA00022491"/>
    </source>
</evidence>
<keyword evidence="2" id="KW-0805">Transcription regulation</keyword>
<dbReference type="SUPFAM" id="SSF46689">
    <property type="entry name" value="Homeodomain-like"/>
    <property type="match status" value="1"/>
</dbReference>
<feature type="domain" description="HTH araC/xylS-type" evidence="5">
    <location>
        <begin position="159"/>
        <end position="259"/>
    </location>
</feature>
<gene>
    <name evidence="6" type="ORF">EJN92_10100</name>
</gene>
<evidence type="ECO:0000259" key="5">
    <source>
        <dbReference type="PROSITE" id="PS01124"/>
    </source>
</evidence>
<dbReference type="PROSITE" id="PS01124">
    <property type="entry name" value="HTH_ARAC_FAMILY_2"/>
    <property type="match status" value="1"/>
</dbReference>
<dbReference type="FunFam" id="1.10.10.60:FF:000132">
    <property type="entry name" value="AraC family transcriptional regulator"/>
    <property type="match status" value="1"/>
</dbReference>
<keyword evidence="7" id="KW-1185">Reference proteome</keyword>
<proteinExistence type="predicted"/>
<sequence length="267" mass="29845">MPDIEDRLDGPAVVAIWGEDQPGNGFRLGTREYDWHAHARGQVFCVESGLIHMRTEHGSWLSPPHKAGWIPPGIPHQVSVNGAMSGWSVLITPQASLHLPRQPCVIGISDVMRALVQRAVSWSEQEQLEVEQERLTAVLLDEIRLAPQLGLHLPLPQDRRLLRISNALYQQPDDTKSLQAWASWGGVSARTLSRLFREQTGLSFAQWRQQAKLSHALERLAQGDSVAQVADALGYATPSNFIAMFRRSFGDSPAHYFSNQSSHILRR</sequence>
<dbReference type="AlphaFoldDB" id="A0A3S9HQW4"/>
<keyword evidence="1" id="KW-0678">Repressor</keyword>
<dbReference type="CDD" id="cd06124">
    <property type="entry name" value="cupin_NimR-like_N"/>
    <property type="match status" value="1"/>
</dbReference>
<evidence type="ECO:0000313" key="7">
    <source>
        <dbReference type="Proteomes" id="UP000275663"/>
    </source>
</evidence>
<keyword evidence="3" id="KW-0238">DNA-binding</keyword>
<dbReference type="Proteomes" id="UP000275663">
    <property type="component" value="Chromosome"/>
</dbReference>
<dbReference type="GO" id="GO:0043565">
    <property type="term" value="F:sequence-specific DNA binding"/>
    <property type="evidence" value="ECO:0007669"/>
    <property type="project" value="InterPro"/>
</dbReference>
<reference evidence="6 7" key="1">
    <citation type="journal article" date="2011" name="Int. J. Syst. Evol. Microbiol.">
        <title>Description of Undibacterium oligocarboniphilum sp. nov., isolated from purified water, and Undibacterium pigrum strain CCUG 49012 as the type strain of Undibacterium parvum sp. nov., and emended descriptions of the genus Undibacterium and the species Undibacterium pigrum.</title>
        <authorList>
            <person name="Eder W."/>
            <person name="Wanner G."/>
            <person name="Ludwig W."/>
            <person name="Busse H.J."/>
            <person name="Ziemke-Kageler F."/>
            <person name="Lang E."/>
        </authorList>
    </citation>
    <scope>NUCLEOTIDE SEQUENCE [LARGE SCALE GENOMIC DNA]</scope>
    <source>
        <strain evidence="6 7">DSM 23061</strain>
    </source>
</reference>
<name>A0A3S9HQW4_9BURK</name>
<dbReference type="PROSITE" id="PS00041">
    <property type="entry name" value="HTH_ARAC_FAMILY_1"/>
    <property type="match status" value="1"/>
</dbReference>
<dbReference type="Pfam" id="PF12833">
    <property type="entry name" value="HTH_18"/>
    <property type="match status" value="1"/>
</dbReference>
<dbReference type="EMBL" id="CP034464">
    <property type="protein sequence ID" value="AZP14510.1"/>
    <property type="molecule type" value="Genomic_DNA"/>
</dbReference>
<dbReference type="InterPro" id="IPR018060">
    <property type="entry name" value="HTH_AraC"/>
</dbReference>
<dbReference type="InterPro" id="IPR018062">
    <property type="entry name" value="HTH_AraC-typ_CS"/>
</dbReference>
<dbReference type="Gene3D" id="1.10.10.60">
    <property type="entry name" value="Homeodomain-like"/>
    <property type="match status" value="1"/>
</dbReference>
<accession>A0A3S9HQW4</accession>
<evidence type="ECO:0000313" key="6">
    <source>
        <dbReference type="EMBL" id="AZP14510.1"/>
    </source>
</evidence>
<protein>
    <submittedName>
        <fullName evidence="6">AraC family transcriptional regulator</fullName>
    </submittedName>
</protein>